<comment type="caution">
    <text evidence="1">The sequence shown here is derived from an EMBL/GenBank/DDBJ whole genome shotgun (WGS) entry which is preliminary data.</text>
</comment>
<sequence length="98" mass="11740">MTKKENAKNAGSNCYFMWIERGCIVHNSEFSERLRKELKAEFKDKDLTNIRDFEKIECIAIFPKLEEGFLAQSSAWFKRNKYRREAFNEFLVYIKKTA</sequence>
<reference evidence="1" key="1">
    <citation type="journal article" date="2014" name="Front. Microbiol.">
        <title>High frequency of phylogenetically diverse reductive dehalogenase-homologous genes in deep subseafloor sedimentary metagenomes.</title>
        <authorList>
            <person name="Kawai M."/>
            <person name="Futagami T."/>
            <person name="Toyoda A."/>
            <person name="Takaki Y."/>
            <person name="Nishi S."/>
            <person name="Hori S."/>
            <person name="Arai W."/>
            <person name="Tsubouchi T."/>
            <person name="Morono Y."/>
            <person name="Uchiyama I."/>
            <person name="Ito T."/>
            <person name="Fujiyama A."/>
            <person name="Inagaki F."/>
            <person name="Takami H."/>
        </authorList>
    </citation>
    <scope>NUCLEOTIDE SEQUENCE</scope>
    <source>
        <strain evidence="1">Expedition CK06-06</strain>
    </source>
</reference>
<name>X1M986_9ZZZZ</name>
<dbReference type="AlphaFoldDB" id="X1M986"/>
<gene>
    <name evidence="1" type="ORF">S06H3_32292</name>
</gene>
<organism evidence="1">
    <name type="scientific">marine sediment metagenome</name>
    <dbReference type="NCBI Taxonomy" id="412755"/>
    <lineage>
        <taxon>unclassified sequences</taxon>
        <taxon>metagenomes</taxon>
        <taxon>ecological metagenomes</taxon>
    </lineage>
</organism>
<proteinExistence type="predicted"/>
<accession>X1M986</accession>
<feature type="non-terminal residue" evidence="1">
    <location>
        <position position="98"/>
    </location>
</feature>
<protein>
    <submittedName>
        <fullName evidence="1">Uncharacterized protein</fullName>
    </submittedName>
</protein>
<dbReference type="EMBL" id="BARV01019192">
    <property type="protein sequence ID" value="GAI28192.1"/>
    <property type="molecule type" value="Genomic_DNA"/>
</dbReference>
<evidence type="ECO:0000313" key="1">
    <source>
        <dbReference type="EMBL" id="GAI28192.1"/>
    </source>
</evidence>